<keyword evidence="4" id="KW-1185">Reference proteome</keyword>
<dbReference type="Proteomes" id="UP001224775">
    <property type="component" value="Unassembled WGS sequence"/>
</dbReference>
<dbReference type="EC" id="1.-.-.-" evidence="3"/>
<keyword evidence="3" id="KW-0560">Oxidoreductase</keyword>
<gene>
    <name evidence="3" type="ORF">QTG54_005952</name>
</gene>
<feature type="compositionally biased region" description="Polar residues" evidence="1">
    <location>
        <begin position="52"/>
        <end position="61"/>
    </location>
</feature>
<dbReference type="PANTHER" id="PTHR43821:SF1">
    <property type="entry name" value="NAD(P)H NITROREDUCTASE YDJA-RELATED"/>
    <property type="match status" value="1"/>
</dbReference>
<dbReference type="InterPro" id="IPR052530">
    <property type="entry name" value="NAD(P)H_nitroreductase"/>
</dbReference>
<dbReference type="SUPFAM" id="SSF55469">
    <property type="entry name" value="FMN-dependent nitroreductase-like"/>
    <property type="match status" value="1"/>
</dbReference>
<evidence type="ECO:0000313" key="3">
    <source>
        <dbReference type="EMBL" id="KAK1743331.1"/>
    </source>
</evidence>
<evidence type="ECO:0000259" key="2">
    <source>
        <dbReference type="Pfam" id="PF00881"/>
    </source>
</evidence>
<dbReference type="EMBL" id="JATAAI010000009">
    <property type="protein sequence ID" value="KAK1743331.1"/>
    <property type="molecule type" value="Genomic_DNA"/>
</dbReference>
<dbReference type="PANTHER" id="PTHR43821">
    <property type="entry name" value="NAD(P)H NITROREDUCTASE YDJA-RELATED"/>
    <property type="match status" value="1"/>
</dbReference>
<accession>A0AAD8YBC2</accession>
<dbReference type="InterPro" id="IPR000415">
    <property type="entry name" value="Nitroreductase-like"/>
</dbReference>
<feature type="region of interest" description="Disordered" evidence="1">
    <location>
        <begin position="33"/>
        <end position="61"/>
    </location>
</feature>
<feature type="domain" description="Nitroreductase" evidence="2">
    <location>
        <begin position="145"/>
        <end position="312"/>
    </location>
</feature>
<dbReference type="AlphaFoldDB" id="A0AAD8YBC2"/>
<evidence type="ECO:0000256" key="1">
    <source>
        <dbReference type="SAM" id="MobiDB-lite"/>
    </source>
</evidence>
<sequence>MNTPPFRSHLMQQFYSAAKNQSRPPLVLASTFRSKTGNDEGSTRRVHHHRASTTSSPMLSSLNALEVSHSLSSSSRSFREASSEAKSASNNDATQQHHVYEPSISAQSLQQMISSRRTVSNFLHHPPTSLPVEGGIQCQQILSNAIRRAVECASTAPNHKMSEPTTFHRIFSPSAASERLLDISYEVTYQRLLLNKLSGVEACRNEAMRKREKWSKIPAFIVATVGGMEDQYNEEEEQSPYAELPLNAPHTIQQLEGYASSCASIQNLLLSLHSEGIASKWATGTIIRTHALRNLIGCKKDDMVVGLIMVGWTKQVPRMPRRRRVLEGDVLKDVNI</sequence>
<protein>
    <submittedName>
        <fullName evidence="3">Nitroreductase family protein</fullName>
        <ecNumber evidence="3">1.-.-.-</ecNumber>
    </submittedName>
</protein>
<evidence type="ECO:0000313" key="4">
    <source>
        <dbReference type="Proteomes" id="UP001224775"/>
    </source>
</evidence>
<dbReference type="InterPro" id="IPR029479">
    <property type="entry name" value="Nitroreductase"/>
</dbReference>
<dbReference type="Gene3D" id="3.40.109.10">
    <property type="entry name" value="NADH Oxidase"/>
    <property type="match status" value="1"/>
</dbReference>
<dbReference type="GO" id="GO:0016491">
    <property type="term" value="F:oxidoreductase activity"/>
    <property type="evidence" value="ECO:0007669"/>
    <property type="project" value="UniProtKB-KW"/>
</dbReference>
<organism evidence="3 4">
    <name type="scientific">Skeletonema marinoi</name>
    <dbReference type="NCBI Taxonomy" id="267567"/>
    <lineage>
        <taxon>Eukaryota</taxon>
        <taxon>Sar</taxon>
        <taxon>Stramenopiles</taxon>
        <taxon>Ochrophyta</taxon>
        <taxon>Bacillariophyta</taxon>
        <taxon>Coscinodiscophyceae</taxon>
        <taxon>Thalassiosirophycidae</taxon>
        <taxon>Thalassiosirales</taxon>
        <taxon>Skeletonemataceae</taxon>
        <taxon>Skeletonema</taxon>
        <taxon>Skeletonema marinoi-dohrnii complex</taxon>
    </lineage>
</organism>
<name>A0AAD8YBC2_9STRA</name>
<feature type="region of interest" description="Disordered" evidence="1">
    <location>
        <begin position="76"/>
        <end position="96"/>
    </location>
</feature>
<reference evidence="3" key="1">
    <citation type="submission" date="2023-06" db="EMBL/GenBank/DDBJ databases">
        <title>Survivors Of The Sea: Transcriptome response of Skeletonema marinoi to long-term dormancy.</title>
        <authorList>
            <person name="Pinder M.I.M."/>
            <person name="Kourtchenko O."/>
            <person name="Robertson E.K."/>
            <person name="Larsson T."/>
            <person name="Maumus F."/>
            <person name="Osuna-Cruz C.M."/>
            <person name="Vancaester E."/>
            <person name="Stenow R."/>
            <person name="Vandepoele K."/>
            <person name="Ploug H."/>
            <person name="Bruchert V."/>
            <person name="Godhe A."/>
            <person name="Topel M."/>
        </authorList>
    </citation>
    <scope>NUCLEOTIDE SEQUENCE</scope>
    <source>
        <strain evidence="3">R05AC</strain>
    </source>
</reference>
<dbReference type="Pfam" id="PF00881">
    <property type="entry name" value="Nitroreductase"/>
    <property type="match status" value="1"/>
</dbReference>
<proteinExistence type="predicted"/>
<comment type="caution">
    <text evidence="3">The sequence shown here is derived from an EMBL/GenBank/DDBJ whole genome shotgun (WGS) entry which is preliminary data.</text>
</comment>